<evidence type="ECO:0000313" key="4">
    <source>
        <dbReference type="Proteomes" id="UP001160148"/>
    </source>
</evidence>
<name>A0AAV0XTP3_9HEMI</name>
<dbReference type="EMBL" id="CARXXK010000782">
    <property type="protein sequence ID" value="CAI6371148.1"/>
    <property type="molecule type" value="Genomic_DNA"/>
</dbReference>
<evidence type="ECO:0000256" key="1">
    <source>
        <dbReference type="ARBA" id="ARBA00004123"/>
    </source>
</evidence>
<comment type="caution">
    <text evidence="3">The sequence shown here is derived from an EMBL/GenBank/DDBJ whole genome shotgun (WGS) entry which is preliminary data.</text>
</comment>
<dbReference type="InterPro" id="IPR009057">
    <property type="entry name" value="Homeodomain-like_sf"/>
</dbReference>
<keyword evidence="4" id="KW-1185">Reference proteome</keyword>
<protein>
    <recommendedName>
        <fullName evidence="2">DUF4817 domain-containing protein</fullName>
    </recommendedName>
</protein>
<dbReference type="PANTHER" id="PTHR47326">
    <property type="entry name" value="TRANSPOSABLE ELEMENT TC3 TRANSPOSASE-LIKE PROTEIN"/>
    <property type="match status" value="1"/>
</dbReference>
<evidence type="ECO:0000259" key="2">
    <source>
        <dbReference type="Pfam" id="PF16087"/>
    </source>
</evidence>
<dbReference type="Pfam" id="PF16087">
    <property type="entry name" value="DUF4817"/>
    <property type="match status" value="1"/>
</dbReference>
<dbReference type="InterPro" id="IPR036397">
    <property type="entry name" value="RNaseH_sf"/>
</dbReference>
<feature type="domain" description="DUF4817" evidence="2">
    <location>
        <begin position="4"/>
        <end position="61"/>
    </location>
</feature>
<dbReference type="GO" id="GO:0003676">
    <property type="term" value="F:nucleic acid binding"/>
    <property type="evidence" value="ECO:0007669"/>
    <property type="project" value="InterPro"/>
</dbReference>
<gene>
    <name evidence="3" type="ORF">MEUPH1_LOCUS25186</name>
</gene>
<reference evidence="3 4" key="1">
    <citation type="submission" date="2023-01" db="EMBL/GenBank/DDBJ databases">
        <authorList>
            <person name="Whitehead M."/>
        </authorList>
    </citation>
    <scope>NUCLEOTIDE SEQUENCE [LARGE SCALE GENOMIC DNA]</scope>
</reference>
<sequence>MSWSGKQRALVVKCFFQNGESPIKTQRALRTTLGLGRHDPVPSCRTIKRWVDNFNETGSTEDKKRSGRPLTARTPENVEAVRNSFLKSPHRSAKKHASALGLSDRSVRRILHLDLKFHPYKMAKVQELLPRDQETRVESCRRILDTIPVSAFLLTSDEAHFHLCGTVNKQNMRYWAPENPHEIHPNPLHSLKVTVWCAVSRFGVIGPYFFEERGQTVTVTSDRYVAMLRDFFQPRLAEFKKEIDEEGLDEVWFQQDGATAHTATRSMALVRELFPARAISRRGDINWPPRSPDLAPCDFFLWGHLKAEVYKHRPKNLEELKAAIIQEIAAIPREMTERAMRSFRFRLQACITNEGRHMPEVVYHT</sequence>
<dbReference type="InterPro" id="IPR032135">
    <property type="entry name" value="DUF4817"/>
</dbReference>
<organism evidence="3 4">
    <name type="scientific">Macrosiphum euphorbiae</name>
    <name type="common">potato aphid</name>
    <dbReference type="NCBI Taxonomy" id="13131"/>
    <lineage>
        <taxon>Eukaryota</taxon>
        <taxon>Metazoa</taxon>
        <taxon>Ecdysozoa</taxon>
        <taxon>Arthropoda</taxon>
        <taxon>Hexapoda</taxon>
        <taxon>Insecta</taxon>
        <taxon>Pterygota</taxon>
        <taxon>Neoptera</taxon>
        <taxon>Paraneoptera</taxon>
        <taxon>Hemiptera</taxon>
        <taxon>Sternorrhyncha</taxon>
        <taxon>Aphidomorpha</taxon>
        <taxon>Aphidoidea</taxon>
        <taxon>Aphididae</taxon>
        <taxon>Macrosiphini</taxon>
        <taxon>Macrosiphum</taxon>
    </lineage>
</organism>
<accession>A0AAV0XTP3</accession>
<dbReference type="SUPFAM" id="SSF46689">
    <property type="entry name" value="Homeodomain-like"/>
    <property type="match status" value="1"/>
</dbReference>
<evidence type="ECO:0000313" key="3">
    <source>
        <dbReference type="EMBL" id="CAI6371148.1"/>
    </source>
</evidence>
<dbReference type="Gene3D" id="3.30.420.10">
    <property type="entry name" value="Ribonuclease H-like superfamily/Ribonuclease H"/>
    <property type="match status" value="1"/>
</dbReference>
<dbReference type="GO" id="GO:0005634">
    <property type="term" value="C:nucleus"/>
    <property type="evidence" value="ECO:0007669"/>
    <property type="project" value="UniProtKB-SubCell"/>
</dbReference>
<proteinExistence type="predicted"/>
<dbReference type="AlphaFoldDB" id="A0AAV0XTP3"/>
<dbReference type="Proteomes" id="UP001160148">
    <property type="component" value="Unassembled WGS sequence"/>
</dbReference>
<comment type="subcellular location">
    <subcellularLocation>
        <location evidence="1">Nucleus</location>
    </subcellularLocation>
</comment>
<dbReference type="PANTHER" id="PTHR47326:SF1">
    <property type="entry name" value="HTH PSQ-TYPE DOMAIN-CONTAINING PROTEIN"/>
    <property type="match status" value="1"/>
</dbReference>